<dbReference type="AlphaFoldDB" id="A0A6M4SP58"/>
<dbReference type="PROSITE" id="PS50253">
    <property type="entry name" value="COX3"/>
    <property type="match status" value="1"/>
</dbReference>
<evidence type="ECO:0000256" key="8">
    <source>
        <dbReference type="RuleBase" id="RU003375"/>
    </source>
</evidence>
<evidence type="ECO:0000256" key="9">
    <source>
        <dbReference type="SAM" id="Phobius"/>
    </source>
</evidence>
<keyword evidence="8 11" id="KW-0496">Mitochondrion</keyword>
<dbReference type="SUPFAM" id="SSF81452">
    <property type="entry name" value="Cytochrome c oxidase subunit III-like"/>
    <property type="match status" value="1"/>
</dbReference>
<dbReference type="GO" id="GO:0045277">
    <property type="term" value="C:respiratory chain complex IV"/>
    <property type="evidence" value="ECO:0007669"/>
    <property type="project" value="UniProtKB-ARBA"/>
</dbReference>
<sequence length="264" mass="30635">MRQQHPFHLVDSSPWPFLTSIGVLVTALGLILSFHRYQNSSIILMFGFLVFLYVLFLWWRDVMRESRLHYHTTRVQTGLQLGMVLFITTEAMFFVGLLWAFIHAASQPSVYLSNQWPPEGIIPVEWHGRPLLNTALLFASYFSANVARYALEENNHKLAFSNLVITVLLGLLFTFYQYLEYSTAAFTMSDSVFGSVFYLATGFHGFHVIVGVIFLFVCLIRLKEFSVNHSVGLKLAVLYWHFVDIVWIFLMGIIYYWGSYKKHF</sequence>
<dbReference type="GO" id="GO:0004129">
    <property type="term" value="F:cytochrome-c oxidase activity"/>
    <property type="evidence" value="ECO:0007669"/>
    <property type="project" value="InterPro"/>
</dbReference>
<dbReference type="InterPro" id="IPR033945">
    <property type="entry name" value="Cyt_c_oxase_su3_dom"/>
</dbReference>
<feature type="transmembrane region" description="Helical" evidence="9">
    <location>
        <begin position="40"/>
        <end position="59"/>
    </location>
</feature>
<dbReference type="InterPro" id="IPR024791">
    <property type="entry name" value="Cyt_c/ubiquinol_Oxase_su3"/>
</dbReference>
<dbReference type="InterPro" id="IPR035973">
    <property type="entry name" value="Cyt_c_oxidase_su3-like_sf"/>
</dbReference>
<comment type="similarity">
    <text evidence="2 8">Belongs to the cytochrome c oxidase subunit 3 family.</text>
</comment>
<dbReference type="CDD" id="cd01665">
    <property type="entry name" value="Cyt_c_Oxidase_III"/>
    <property type="match status" value="1"/>
</dbReference>
<reference evidence="11" key="1">
    <citation type="journal article" date="2020" name="Mitochondrial DNA Part B Resour">
        <title>Complete mitogenomes of the chlorophycean green algae Bulbochaete rectangularis var. hiloensis (Oedogoniales) and Stigeoclonium helveticum (Chaetophorales) provide insight into the sequence of events that led to the acquisition of a reduced-derived pattern of evolution in the Chlamydomonadales and Sphaeropleales.</title>
        <authorList>
            <person name="Turmel M."/>
            <person name="Belanger A.-S."/>
            <person name="Otis C."/>
            <person name="Lemieux C."/>
        </authorList>
    </citation>
    <scope>NUCLEOTIDE SEQUENCE</scope>
</reference>
<dbReference type="InterPro" id="IPR000298">
    <property type="entry name" value="Cyt_c_oxidase-like_su3"/>
</dbReference>
<evidence type="ECO:0000256" key="7">
    <source>
        <dbReference type="ARBA" id="ARBA00023136"/>
    </source>
</evidence>
<dbReference type="GO" id="GO:0005739">
    <property type="term" value="C:mitochondrion"/>
    <property type="evidence" value="ECO:0007669"/>
    <property type="project" value="TreeGrafter"/>
</dbReference>
<keyword evidence="4 8" id="KW-0812">Transmembrane</keyword>
<comment type="subcellular location">
    <subcellularLocation>
        <location evidence="1">Membrane</location>
        <topology evidence="1">Multi-pass membrane protein</topology>
    </subcellularLocation>
</comment>
<evidence type="ECO:0000256" key="1">
    <source>
        <dbReference type="ARBA" id="ARBA00004141"/>
    </source>
</evidence>
<proteinExistence type="inferred from homology"/>
<gene>
    <name evidence="11" type="primary">cox3</name>
</gene>
<evidence type="ECO:0000256" key="3">
    <source>
        <dbReference type="ARBA" id="ARBA00015944"/>
    </source>
</evidence>
<organism evidence="11">
    <name type="scientific">Stigeoclonium helveticum</name>
    <name type="common">Green alga</name>
    <dbReference type="NCBI Taxonomy" id="55999"/>
    <lineage>
        <taxon>Eukaryota</taxon>
        <taxon>Viridiplantae</taxon>
        <taxon>Chlorophyta</taxon>
        <taxon>core chlorophytes</taxon>
        <taxon>Chlorophyceae</taxon>
        <taxon>OCC clade</taxon>
        <taxon>Chaetophorales</taxon>
        <taxon>Chaetophoraceae</taxon>
        <taxon>Stigeoclonium</taxon>
    </lineage>
</organism>
<dbReference type="Gene3D" id="1.20.120.80">
    <property type="entry name" value="Cytochrome c oxidase, subunit III, four-helix bundle"/>
    <property type="match status" value="1"/>
</dbReference>
<feature type="transmembrane region" description="Helical" evidence="9">
    <location>
        <begin position="12"/>
        <end position="34"/>
    </location>
</feature>
<feature type="transmembrane region" description="Helical" evidence="9">
    <location>
        <begin position="196"/>
        <end position="220"/>
    </location>
</feature>
<keyword evidence="6 9" id="KW-1133">Transmembrane helix</keyword>
<dbReference type="PANTHER" id="PTHR11403">
    <property type="entry name" value="CYTOCHROME C OXIDASE SUBUNIT III"/>
    <property type="match status" value="1"/>
</dbReference>
<keyword evidence="7 9" id="KW-0472">Membrane</keyword>
<feature type="transmembrane region" description="Helical" evidence="9">
    <location>
        <begin position="79"/>
        <end position="102"/>
    </location>
</feature>
<protein>
    <recommendedName>
        <fullName evidence="3 8">Cytochrome c oxidase subunit 3</fullName>
    </recommendedName>
</protein>
<dbReference type="Pfam" id="PF00510">
    <property type="entry name" value="COX3"/>
    <property type="match status" value="1"/>
</dbReference>
<evidence type="ECO:0000256" key="2">
    <source>
        <dbReference type="ARBA" id="ARBA00010581"/>
    </source>
</evidence>
<geneLocation type="mitochondrion" evidence="11"/>
<dbReference type="InterPro" id="IPR013833">
    <property type="entry name" value="Cyt_c_oxidase_su3_a-hlx"/>
</dbReference>
<dbReference type="Gene3D" id="1.10.287.70">
    <property type="match status" value="1"/>
</dbReference>
<evidence type="ECO:0000259" key="10">
    <source>
        <dbReference type="PROSITE" id="PS50253"/>
    </source>
</evidence>
<feature type="transmembrane region" description="Helical" evidence="9">
    <location>
        <begin position="232"/>
        <end position="257"/>
    </location>
</feature>
<feature type="domain" description="Heme-copper oxidase subunit III family profile" evidence="10">
    <location>
        <begin position="3"/>
        <end position="259"/>
    </location>
</feature>
<evidence type="ECO:0000313" key="11">
    <source>
        <dbReference type="EMBL" id="QJS52054.1"/>
    </source>
</evidence>
<evidence type="ECO:0000256" key="5">
    <source>
        <dbReference type="ARBA" id="ARBA00022967"/>
    </source>
</evidence>
<evidence type="ECO:0000256" key="4">
    <source>
        <dbReference type="ARBA" id="ARBA00022692"/>
    </source>
</evidence>
<feature type="transmembrane region" description="Helical" evidence="9">
    <location>
        <begin position="158"/>
        <end position="176"/>
    </location>
</feature>
<name>A0A6M4SP58_STIHE</name>
<dbReference type="FunFam" id="1.10.287.70:FF:000082">
    <property type="entry name" value="Cytochrome c oxidase subunit 3"/>
    <property type="match status" value="1"/>
</dbReference>
<keyword evidence="5" id="KW-1278">Translocase</keyword>
<dbReference type="GO" id="GO:0006123">
    <property type="term" value="P:mitochondrial electron transport, cytochrome c to oxygen"/>
    <property type="evidence" value="ECO:0007669"/>
    <property type="project" value="TreeGrafter"/>
</dbReference>
<dbReference type="PANTHER" id="PTHR11403:SF7">
    <property type="entry name" value="CYTOCHROME C OXIDASE SUBUNIT 3"/>
    <property type="match status" value="1"/>
</dbReference>
<evidence type="ECO:0000256" key="6">
    <source>
        <dbReference type="ARBA" id="ARBA00022989"/>
    </source>
</evidence>
<accession>A0A6M4SP58</accession>
<comment type="function">
    <text evidence="8">Component of the cytochrome c oxidase, the last enzyme in the mitochondrial electron transport chain which drives oxidative phosphorylation. The respiratory chain contains 3 multisubunit complexes succinate dehydrogenase (complex II, CII), ubiquinol-cytochrome c oxidoreductase (cytochrome b-c1 complex, complex III, CIII) and cytochrome c oxidase (complex IV, CIV), that cooperate to transfer electrons derived from NADH and succinate to molecular oxygen, creating an electrochemical gradient over the inner membrane that drives transmembrane transport and the ATP synthase. Cytochrome c oxidase is the component of the respiratory chain that catalyzes the reduction of oxygen to water. Electrons originating from reduced cytochrome c in the intermembrane space (IMS) are transferred via the dinuclear copper A center (CU(A)) of subunit 2 and heme A of subunit 1 to the active site in subunit 1, a binuclear center (BNC) formed by heme A3 and copper B (CU(B)). The BNC reduces molecular oxygen to 2 water molecules using 4 electrons from cytochrome c in the IMS and 4 protons from the mitochondrial matrix.</text>
</comment>
<dbReference type="EMBL" id="MN810332">
    <property type="protein sequence ID" value="QJS52054.1"/>
    <property type="molecule type" value="Genomic_DNA"/>
</dbReference>